<dbReference type="InterPro" id="IPR012674">
    <property type="entry name" value="Calycin"/>
</dbReference>
<protein>
    <submittedName>
        <fullName evidence="4">Fatty acid-binding protein, liver-like</fullName>
    </submittedName>
</protein>
<dbReference type="OrthoDB" id="412780at2759"/>
<dbReference type="InterPro" id="IPR031259">
    <property type="entry name" value="ILBP"/>
</dbReference>
<dbReference type="Proteomes" id="UP000515135">
    <property type="component" value="Unplaced"/>
</dbReference>
<dbReference type="CDD" id="cd00742">
    <property type="entry name" value="FABP"/>
    <property type="match status" value="1"/>
</dbReference>
<evidence type="ECO:0000313" key="4">
    <source>
        <dbReference type="RefSeq" id="XP_019618114.1"/>
    </source>
</evidence>
<dbReference type="SUPFAM" id="SSF50814">
    <property type="entry name" value="Lipocalins"/>
    <property type="match status" value="1"/>
</dbReference>
<organism evidence="3 4">
    <name type="scientific">Branchiostoma belcheri</name>
    <name type="common">Amphioxus</name>
    <dbReference type="NCBI Taxonomy" id="7741"/>
    <lineage>
        <taxon>Eukaryota</taxon>
        <taxon>Metazoa</taxon>
        <taxon>Chordata</taxon>
        <taxon>Cephalochordata</taxon>
        <taxon>Leptocardii</taxon>
        <taxon>Amphioxiformes</taxon>
        <taxon>Branchiostomatidae</taxon>
        <taxon>Branchiostoma</taxon>
    </lineage>
</organism>
<dbReference type="KEGG" id="bbel:109465341"/>
<accession>A0A6P4Y6W9</accession>
<evidence type="ECO:0000256" key="1">
    <source>
        <dbReference type="ARBA" id="ARBA00008390"/>
    </source>
</evidence>
<dbReference type="InterPro" id="IPR000463">
    <property type="entry name" value="Fatty_acid-bd"/>
</dbReference>
<reference evidence="4" key="1">
    <citation type="submission" date="2025-08" db="UniProtKB">
        <authorList>
            <consortium name="RefSeq"/>
        </authorList>
    </citation>
    <scope>IDENTIFICATION</scope>
    <source>
        <tissue evidence="4">Gonad</tissue>
    </source>
</reference>
<dbReference type="RefSeq" id="XP_019618114.1">
    <property type="nucleotide sequence ID" value="XM_019762555.1"/>
</dbReference>
<dbReference type="Gene3D" id="2.40.128.20">
    <property type="match status" value="1"/>
</dbReference>
<proteinExistence type="inferred from homology"/>
<dbReference type="GO" id="GO:0008289">
    <property type="term" value="F:lipid binding"/>
    <property type="evidence" value="ECO:0007669"/>
    <property type="project" value="InterPro"/>
</dbReference>
<keyword evidence="3" id="KW-1185">Reference proteome</keyword>
<dbReference type="PRINTS" id="PR00178">
    <property type="entry name" value="FATTYACIDBP"/>
</dbReference>
<dbReference type="GeneID" id="109465341"/>
<gene>
    <name evidence="4" type="primary">LOC109465341</name>
</gene>
<dbReference type="PROSITE" id="PS00214">
    <property type="entry name" value="FABP"/>
    <property type="match status" value="1"/>
</dbReference>
<evidence type="ECO:0000259" key="2">
    <source>
        <dbReference type="PROSITE" id="PS00214"/>
    </source>
</evidence>
<comment type="similarity">
    <text evidence="1">Belongs to the calycin superfamily. Fatty-acid binding protein (FABP) family.</text>
</comment>
<dbReference type="PANTHER" id="PTHR11955">
    <property type="entry name" value="FATTY ACID BINDING PROTEIN"/>
    <property type="match status" value="1"/>
</dbReference>
<evidence type="ECO:0000313" key="3">
    <source>
        <dbReference type="Proteomes" id="UP000515135"/>
    </source>
</evidence>
<name>A0A6P4Y6W9_BRABE</name>
<dbReference type="Pfam" id="PF14651">
    <property type="entry name" value="Lipocalin_7"/>
    <property type="match status" value="1"/>
</dbReference>
<feature type="domain" description="Cytosolic fatty-acid binding proteins" evidence="2">
    <location>
        <begin position="8"/>
        <end position="25"/>
    </location>
</feature>
<sequence>MAANNYTGTWTLDSSDNFDEFMKAIGVGEEMRKVGNAAKPTFDILQEEDRFTWTTVTEVGEHTNSFTINKQVEETVMDGTKKLTTYIWNGPKLEAVYDYQGQPVVISREVQGDVMTAVLTVGDIICTRQYKRQT</sequence>
<dbReference type="AlphaFoldDB" id="A0A6P4Y6W9"/>